<dbReference type="GO" id="GO:0009279">
    <property type="term" value="C:cell outer membrane"/>
    <property type="evidence" value="ECO:0007669"/>
    <property type="project" value="UniProtKB-SubCell"/>
</dbReference>
<dbReference type="SUPFAM" id="SSF48452">
    <property type="entry name" value="TPR-like"/>
    <property type="match status" value="1"/>
</dbReference>
<sequence>MKRLQILKRSMYATLLVTSLSLGGCESFLDEKPDKALAVPTTLSDLQALLDDYNNMNNDHPAGSAETSADNYFLPSATWASMSNEAERRKYTWEKDNLFRIGYRPNDWYEAYQTIYYANTVLETVPSIERTANNAQTWDYVKGQAHYYRGLTLLTAASIWAQAYDEQTAGSALGLPLRLGTNFNEKLVRASIDETYIQILQDLKQAAALLPERTTHVMRPSRAAAYAVLARAMLYMRRYEEAGAYADSTLMLNDKLLDYNTLSATAAYPLPKFNPEVLHESMTGAPQPLSTSRARIDTLLYKSYADDDLRKKLFFKKASDGYYSFKGSYEGSSSLFTGVATDEVYLILAESQARRGDVTSAMATLNTLLRNRWRTGTFTDLEAGSADEALALILQERRKELLMRGLRWMDIKRLNKEGANITLKRVIEDKDYLLPPGDLRFALPIPEDVIELSGMQQNPR</sequence>
<dbReference type="Pfam" id="PF14322">
    <property type="entry name" value="SusD-like_3"/>
    <property type="match status" value="1"/>
</dbReference>
<dbReference type="InterPro" id="IPR012944">
    <property type="entry name" value="SusD_RagB_dom"/>
</dbReference>
<name>A0A239IDU5_9BACT</name>
<dbReference type="OrthoDB" id="1147023at2"/>
<evidence type="ECO:0000256" key="2">
    <source>
        <dbReference type="ARBA" id="ARBA00006275"/>
    </source>
</evidence>
<comment type="subcellular location">
    <subcellularLocation>
        <location evidence="1">Cell outer membrane</location>
    </subcellularLocation>
</comment>
<feature type="domain" description="SusD-like N-terminal" evidence="7">
    <location>
        <begin position="28"/>
        <end position="234"/>
    </location>
</feature>
<keyword evidence="5" id="KW-0998">Cell outer membrane</keyword>
<keyword evidence="9" id="KW-1185">Reference proteome</keyword>
<evidence type="ECO:0000259" key="7">
    <source>
        <dbReference type="Pfam" id="PF14322"/>
    </source>
</evidence>
<evidence type="ECO:0000256" key="5">
    <source>
        <dbReference type="ARBA" id="ARBA00023237"/>
    </source>
</evidence>
<dbReference type="Pfam" id="PF07980">
    <property type="entry name" value="SusD_RagB"/>
    <property type="match status" value="1"/>
</dbReference>
<evidence type="ECO:0000313" key="8">
    <source>
        <dbReference type="EMBL" id="SNS91820.1"/>
    </source>
</evidence>
<reference evidence="9" key="1">
    <citation type="submission" date="2017-06" db="EMBL/GenBank/DDBJ databases">
        <authorList>
            <person name="Varghese N."/>
            <person name="Submissions S."/>
        </authorList>
    </citation>
    <scope>NUCLEOTIDE SEQUENCE [LARGE SCALE GENOMIC DNA]</scope>
    <source>
        <strain evidence="9">NKM1</strain>
    </source>
</reference>
<dbReference type="RefSeq" id="WP_089320461.1">
    <property type="nucleotide sequence ID" value="NZ_FZOQ01000017.1"/>
</dbReference>
<dbReference type="InterPro" id="IPR033985">
    <property type="entry name" value="SusD-like_N"/>
</dbReference>
<evidence type="ECO:0000256" key="1">
    <source>
        <dbReference type="ARBA" id="ARBA00004442"/>
    </source>
</evidence>
<organism evidence="8 9">
    <name type="scientific">Pontibacter ummariensis</name>
    <dbReference type="NCBI Taxonomy" id="1610492"/>
    <lineage>
        <taxon>Bacteria</taxon>
        <taxon>Pseudomonadati</taxon>
        <taxon>Bacteroidota</taxon>
        <taxon>Cytophagia</taxon>
        <taxon>Cytophagales</taxon>
        <taxon>Hymenobacteraceae</taxon>
        <taxon>Pontibacter</taxon>
    </lineage>
</organism>
<accession>A0A239IDU5</accession>
<evidence type="ECO:0000259" key="6">
    <source>
        <dbReference type="Pfam" id="PF07980"/>
    </source>
</evidence>
<comment type="similarity">
    <text evidence="2">Belongs to the SusD family.</text>
</comment>
<dbReference type="AlphaFoldDB" id="A0A239IDU5"/>
<evidence type="ECO:0000256" key="3">
    <source>
        <dbReference type="ARBA" id="ARBA00022729"/>
    </source>
</evidence>
<proteinExistence type="inferred from homology"/>
<evidence type="ECO:0000256" key="4">
    <source>
        <dbReference type="ARBA" id="ARBA00023136"/>
    </source>
</evidence>
<dbReference type="InterPro" id="IPR011990">
    <property type="entry name" value="TPR-like_helical_dom_sf"/>
</dbReference>
<keyword evidence="4" id="KW-0472">Membrane</keyword>
<dbReference type="Proteomes" id="UP000198432">
    <property type="component" value="Unassembled WGS sequence"/>
</dbReference>
<feature type="domain" description="RagB/SusD" evidence="6">
    <location>
        <begin position="343"/>
        <end position="421"/>
    </location>
</feature>
<evidence type="ECO:0000313" key="9">
    <source>
        <dbReference type="Proteomes" id="UP000198432"/>
    </source>
</evidence>
<gene>
    <name evidence="8" type="ORF">SAMN06296052_11710</name>
</gene>
<dbReference type="EMBL" id="FZOQ01000017">
    <property type="protein sequence ID" value="SNS91820.1"/>
    <property type="molecule type" value="Genomic_DNA"/>
</dbReference>
<keyword evidence="3" id="KW-0732">Signal</keyword>
<dbReference type="Gene3D" id="1.25.40.390">
    <property type="match status" value="1"/>
</dbReference>
<protein>
    <submittedName>
        <fullName evidence="8">SusD family protein</fullName>
    </submittedName>
</protein>
<dbReference type="PROSITE" id="PS51257">
    <property type="entry name" value="PROKAR_LIPOPROTEIN"/>
    <property type="match status" value="1"/>
</dbReference>